<reference evidence="3" key="1">
    <citation type="journal article" date="2020" name="Stud. Mycol.">
        <title>101 Dothideomycetes genomes: a test case for predicting lifestyles and emergence of pathogens.</title>
        <authorList>
            <person name="Haridas S."/>
            <person name="Albert R."/>
            <person name="Binder M."/>
            <person name="Bloem J."/>
            <person name="Labutti K."/>
            <person name="Salamov A."/>
            <person name="Andreopoulos B."/>
            <person name="Baker S."/>
            <person name="Barry K."/>
            <person name="Bills G."/>
            <person name="Bluhm B."/>
            <person name="Cannon C."/>
            <person name="Castanera R."/>
            <person name="Culley D."/>
            <person name="Daum C."/>
            <person name="Ezra D."/>
            <person name="Gonzalez J."/>
            <person name="Henrissat B."/>
            <person name="Kuo A."/>
            <person name="Liang C."/>
            <person name="Lipzen A."/>
            <person name="Lutzoni F."/>
            <person name="Magnuson J."/>
            <person name="Mondo S."/>
            <person name="Nolan M."/>
            <person name="Ohm R."/>
            <person name="Pangilinan J."/>
            <person name="Park H.-J."/>
            <person name="Ramirez L."/>
            <person name="Alfaro M."/>
            <person name="Sun H."/>
            <person name="Tritt A."/>
            <person name="Yoshinaga Y."/>
            <person name="Zwiers L.-H."/>
            <person name="Turgeon B."/>
            <person name="Goodwin S."/>
            <person name="Spatafora J."/>
            <person name="Crous P."/>
            <person name="Grigoriev I."/>
        </authorList>
    </citation>
    <scope>NUCLEOTIDE SEQUENCE</scope>
    <source>
        <strain evidence="3">CBS 119687</strain>
    </source>
</reference>
<protein>
    <submittedName>
        <fullName evidence="3">Uncharacterized protein</fullName>
    </submittedName>
</protein>
<dbReference type="Proteomes" id="UP000799771">
    <property type="component" value="Unassembled WGS sequence"/>
</dbReference>
<dbReference type="OrthoDB" id="3801598at2759"/>
<feature type="region of interest" description="Disordered" evidence="2">
    <location>
        <begin position="702"/>
        <end position="744"/>
    </location>
</feature>
<evidence type="ECO:0000313" key="4">
    <source>
        <dbReference type="Proteomes" id="UP000799771"/>
    </source>
</evidence>
<keyword evidence="1" id="KW-0175">Coiled coil</keyword>
<evidence type="ECO:0000313" key="3">
    <source>
        <dbReference type="EMBL" id="KAF2126425.1"/>
    </source>
</evidence>
<proteinExistence type="predicted"/>
<feature type="coiled-coil region" evidence="1">
    <location>
        <begin position="631"/>
        <end position="693"/>
    </location>
</feature>
<feature type="compositionally biased region" description="Acidic residues" evidence="2">
    <location>
        <begin position="343"/>
        <end position="353"/>
    </location>
</feature>
<feature type="compositionally biased region" description="Polar residues" evidence="2">
    <location>
        <begin position="977"/>
        <end position="986"/>
    </location>
</feature>
<feature type="compositionally biased region" description="Pro residues" evidence="2">
    <location>
        <begin position="1005"/>
        <end position="1018"/>
    </location>
</feature>
<accession>A0A6A6A5I4</accession>
<dbReference type="RefSeq" id="XP_033520817.1">
    <property type="nucleotide sequence ID" value="XM_033666869.1"/>
</dbReference>
<keyword evidence="4" id="KW-1185">Reference proteome</keyword>
<organism evidence="3 4">
    <name type="scientific">Dothidotthia symphoricarpi CBS 119687</name>
    <dbReference type="NCBI Taxonomy" id="1392245"/>
    <lineage>
        <taxon>Eukaryota</taxon>
        <taxon>Fungi</taxon>
        <taxon>Dikarya</taxon>
        <taxon>Ascomycota</taxon>
        <taxon>Pezizomycotina</taxon>
        <taxon>Dothideomycetes</taxon>
        <taxon>Pleosporomycetidae</taxon>
        <taxon>Pleosporales</taxon>
        <taxon>Dothidotthiaceae</taxon>
        <taxon>Dothidotthia</taxon>
    </lineage>
</organism>
<gene>
    <name evidence="3" type="ORF">P153DRAFT_359422</name>
</gene>
<evidence type="ECO:0000256" key="2">
    <source>
        <dbReference type="SAM" id="MobiDB-lite"/>
    </source>
</evidence>
<evidence type="ECO:0000256" key="1">
    <source>
        <dbReference type="SAM" id="Coils"/>
    </source>
</evidence>
<feature type="region of interest" description="Disordered" evidence="2">
    <location>
        <begin position="1143"/>
        <end position="1175"/>
    </location>
</feature>
<sequence length="1392" mass="157566">MSSNRPNPNDPEHLTYAALLPILPRILEPDFFNYFAATTHGIHIMRDVVARAVPPRDRPEVMLWLDELEELGATGWTMWVREFELWKASREKTRKVFRALTRENVRLGREVAELMGAGSGDAEMEREDVEMRERVADIEQRVAHIERHNERAHQHNAIAEQHNVGMTEHLADIEQQFADIRNYNADIEFLRTQVLAIGDCTDGLEEVVKKQGETLIAIFKVLQLHDAGIRSSMVSVDGEVKEGLRGGMGGRDEDEEFVYEYGGYTNWDQIDSAGDGDGMAGAYNHDQDDCESQKVIYRLRSRIGELEADLRQLTAETRVHARVEEREASQCSDARNPPSAYEDVSDGEESTSDEEPHMGRSQKKATTSMLVEVDSEVGNRQLHSHVTYTSRALDENEYPPLPPQATRDTPPTREDSRKRHSDIPLIVTHELRQEEERRVVERYSKIPLPAGFTIPSHDPSTPSITFLGAATAYHFPYGASLNHLMRVVKREDGYAGEGVYVVRVRDYVVESELKNAIAQYWENLGRHGEWRYLYANWQGEGSGNTYIISKRDVIFGDCEDENVDEPGSRGECECEDDSPHEIHETMQIRHPDDQGATEAFDRLYEDGIQKTVDACGQSPPSKCTKAWMNVADVAQARNGFLERELEAYKEINYSLVQDVRWQVDMQTELEEQLKTVEEEKSAAVTELRALKARLAHVSELLTSLPNSPAPEMNEEQSESRYSGHFQSGIRGGHGSPNASPQEHCHRSCCEESTSIDAEQLESEVPSTHQSSATAFYFFPRVSTIALLSEPVRLFQWPRNTTLQQIREILDYRHAHGTEDDPFANQVREIMESREEMGIRLPDPLQDEAVLIRTPGVANAVWCDDHVSIAAWETFDSGIEQRLDIGQNHSDAEDERLCLSPSSSDDEDRYHDIGGLSDAFDGRIRVGSERSSPTFCPCTVCTVDETDILFSTQNTYTPSLGSIRGGGYEEPFPPSPVSYDQENSNIIQEPKSEEGKDHEPEENEDLPPPTQDPKLPPIPSRVQSPLPRGLFSAMEPEQKEHFRKALRRKATPKVPGLQHLPWNADGYDPITSIHNPWKALTLPTASGNELDRSCNFNYEYSTPPDGRFSILDESAADTSVTPVGGLQLTHQQLRRAEWINTHLNSYVPPNSPTSPKLSQNLRPSDSPELPDSPSIPDAHKIFDVDKYIRREVQWPTAMRLHGAQNLGEPLAESSRHKWHHIKEWHHPKGKGCEEHAAYLDPRRTRCEFCFAPFEDGYIADSEMDSDEDIAHEDEASMPFTKPMRSAFETTDENDESIEHAKKHPFPVIEDSDPCLRGGAGQCDDEEWYEEWSHLVTRTHCSCRVCCSPFNRHCGPCTLGTPDFYNGAEFEREGAEPEYLAYATRHVLATRFQI</sequence>
<feature type="region of interest" description="Disordered" evidence="2">
    <location>
        <begin position="959"/>
        <end position="1027"/>
    </location>
</feature>
<feature type="compositionally biased region" description="Polar residues" evidence="2">
    <location>
        <begin position="1143"/>
        <end position="1161"/>
    </location>
</feature>
<feature type="region of interest" description="Disordered" evidence="2">
    <location>
        <begin position="321"/>
        <end position="367"/>
    </location>
</feature>
<dbReference type="GeneID" id="54407301"/>
<name>A0A6A6A5I4_9PLEO</name>
<dbReference type="EMBL" id="ML977513">
    <property type="protein sequence ID" value="KAF2126425.1"/>
    <property type="molecule type" value="Genomic_DNA"/>
</dbReference>
<feature type="region of interest" description="Disordered" evidence="2">
    <location>
        <begin position="390"/>
        <end position="423"/>
    </location>
</feature>
<feature type="compositionally biased region" description="Low complexity" evidence="2">
    <location>
        <begin position="1162"/>
        <end position="1175"/>
    </location>
</feature>
<feature type="compositionally biased region" description="Basic and acidic residues" evidence="2">
    <location>
        <begin position="989"/>
        <end position="998"/>
    </location>
</feature>